<keyword evidence="1 5" id="KW-0699">rRNA-binding</keyword>
<gene>
    <name evidence="5" type="primary">rplY</name>
    <name evidence="5" type="synonym">ctc</name>
    <name evidence="8" type="ORF">PSM36_3289</name>
</gene>
<dbReference type="HAMAP" id="MF_01334">
    <property type="entry name" value="Ribosomal_bL25_CTC"/>
    <property type="match status" value="1"/>
</dbReference>
<dbReference type="InterPro" id="IPR001021">
    <property type="entry name" value="Ribosomal_bL25_long"/>
</dbReference>
<dbReference type="Pfam" id="PF01386">
    <property type="entry name" value="Ribosomal_L25p"/>
    <property type="match status" value="1"/>
</dbReference>
<dbReference type="PANTHER" id="PTHR33284:SF1">
    <property type="entry name" value="RIBOSOMAL PROTEIN L25_GLN-TRNA SYNTHETASE, ANTI-CODON-BINDING DOMAIN-CONTAINING PROTEIN"/>
    <property type="match status" value="1"/>
</dbReference>
<dbReference type="InterPro" id="IPR011035">
    <property type="entry name" value="Ribosomal_bL25/Gln-tRNA_synth"/>
</dbReference>
<dbReference type="GO" id="GO:0006412">
    <property type="term" value="P:translation"/>
    <property type="evidence" value="ECO:0007669"/>
    <property type="project" value="UniProtKB-UniRule"/>
</dbReference>
<dbReference type="InterPro" id="IPR020057">
    <property type="entry name" value="Ribosomal_bL25_b-dom"/>
</dbReference>
<organism evidence="8 9">
    <name type="scientific">Proteiniphilum saccharofermentans</name>
    <dbReference type="NCBI Taxonomy" id="1642647"/>
    <lineage>
        <taxon>Bacteria</taxon>
        <taxon>Pseudomonadati</taxon>
        <taxon>Bacteroidota</taxon>
        <taxon>Bacteroidia</taxon>
        <taxon>Bacteroidales</taxon>
        <taxon>Dysgonomonadaceae</taxon>
        <taxon>Proteiniphilum</taxon>
    </lineage>
</organism>
<dbReference type="GO" id="GO:0003735">
    <property type="term" value="F:structural constituent of ribosome"/>
    <property type="evidence" value="ECO:0007669"/>
    <property type="project" value="InterPro"/>
</dbReference>
<dbReference type="GO" id="GO:0008097">
    <property type="term" value="F:5S rRNA binding"/>
    <property type="evidence" value="ECO:0007669"/>
    <property type="project" value="InterPro"/>
</dbReference>
<dbReference type="SUPFAM" id="SSF50715">
    <property type="entry name" value="Ribosomal protein L25-like"/>
    <property type="match status" value="1"/>
</dbReference>
<dbReference type="Gene3D" id="2.170.120.20">
    <property type="entry name" value="Ribosomal protein L25, beta domain"/>
    <property type="match status" value="1"/>
</dbReference>
<sequence length="193" mass="21158">MKTFELKGEIRDDFGKKAARAYRSEGLIPCVVYGGHGEGNVNFVVKQGDVRKLIYTPEVFLVNLDLGEKKLQAIVKELQFHPVKDTILHIDFLHVVENAPVVIEIPVRLTGLAAGVRAGGKLSLDTRKLKVKALPSKLPEELVVNVEKLELGKSIQVGQLNFEDVEILNAKNAVVCRVQLTRAARGAAAKADN</sequence>
<evidence type="ECO:0000259" key="7">
    <source>
        <dbReference type="Pfam" id="PF14693"/>
    </source>
</evidence>
<dbReference type="InterPro" id="IPR020056">
    <property type="entry name" value="Rbsml_bL25/Gln-tRNA_synth_N"/>
</dbReference>
<feature type="domain" description="Large ribosomal subunit protein bL25 beta" evidence="7">
    <location>
        <begin position="101"/>
        <end position="180"/>
    </location>
</feature>
<keyword evidence="2 5" id="KW-0694">RNA-binding</keyword>
<keyword evidence="9" id="KW-1185">Reference proteome</keyword>
<keyword evidence="4 5" id="KW-0687">Ribonucleoprotein</keyword>
<dbReference type="Gene3D" id="2.40.240.10">
    <property type="entry name" value="Ribosomal Protein L25, Chain P"/>
    <property type="match status" value="1"/>
</dbReference>
<accession>A0A1R3TEM5</accession>
<dbReference type="STRING" id="1642647.PSM36_3289"/>
<feature type="domain" description="Large ribosomal subunit protein bL25 L25" evidence="6">
    <location>
        <begin position="6"/>
        <end position="92"/>
    </location>
</feature>
<protein>
    <recommendedName>
        <fullName evidence="5">Large ribosomal subunit protein bL25</fullName>
    </recommendedName>
    <alternativeName>
        <fullName evidence="5">General stress protein CTC</fullName>
    </alternativeName>
</protein>
<dbReference type="InterPro" id="IPR029751">
    <property type="entry name" value="Ribosomal_L25_dom"/>
</dbReference>
<comment type="similarity">
    <text evidence="5">Belongs to the bacterial ribosomal protein bL25 family. CTC subfamily.</text>
</comment>
<dbReference type="PANTHER" id="PTHR33284">
    <property type="entry name" value="RIBOSOMAL PROTEIN L25/GLN-TRNA SYNTHETASE, ANTI-CODON-BINDING DOMAIN-CONTAINING PROTEIN"/>
    <property type="match status" value="1"/>
</dbReference>
<evidence type="ECO:0000313" key="9">
    <source>
        <dbReference type="Proteomes" id="UP000187464"/>
    </source>
</evidence>
<dbReference type="GO" id="GO:0022625">
    <property type="term" value="C:cytosolic large ribosomal subunit"/>
    <property type="evidence" value="ECO:0007669"/>
    <property type="project" value="TreeGrafter"/>
</dbReference>
<reference evidence="8 9" key="1">
    <citation type="submission" date="2016-08" db="EMBL/GenBank/DDBJ databases">
        <authorList>
            <person name="Seilhamer J.J."/>
        </authorList>
    </citation>
    <scope>NUCLEOTIDE SEQUENCE [LARGE SCALE GENOMIC DNA]</scope>
    <source>
        <strain evidence="8">M3/6</strain>
    </source>
</reference>
<dbReference type="KEGG" id="psac:PSM36_3289"/>
<dbReference type="NCBIfam" id="NF004132">
    <property type="entry name" value="PRK05618.2-2"/>
    <property type="match status" value="1"/>
</dbReference>
<evidence type="ECO:0000256" key="5">
    <source>
        <dbReference type="HAMAP-Rule" id="MF_01334"/>
    </source>
</evidence>
<evidence type="ECO:0000256" key="2">
    <source>
        <dbReference type="ARBA" id="ARBA00022884"/>
    </source>
</evidence>
<keyword evidence="3 5" id="KW-0689">Ribosomal protein</keyword>
<evidence type="ECO:0000313" key="8">
    <source>
        <dbReference type="EMBL" id="SCD22074.1"/>
    </source>
</evidence>
<evidence type="ECO:0000259" key="6">
    <source>
        <dbReference type="Pfam" id="PF01386"/>
    </source>
</evidence>
<dbReference type="NCBIfam" id="TIGR00731">
    <property type="entry name" value="bL25_bact_ctc"/>
    <property type="match status" value="1"/>
</dbReference>
<dbReference type="CDD" id="cd00495">
    <property type="entry name" value="Ribosomal_L25_TL5_CTC"/>
    <property type="match status" value="1"/>
</dbReference>
<dbReference type="RefSeq" id="WP_076931777.1">
    <property type="nucleotide sequence ID" value="NZ_LT605205.1"/>
</dbReference>
<evidence type="ECO:0000256" key="1">
    <source>
        <dbReference type="ARBA" id="ARBA00022730"/>
    </source>
</evidence>
<dbReference type="AlphaFoldDB" id="A0A1R3TEM5"/>
<proteinExistence type="inferred from homology"/>
<name>A0A1R3TEM5_9BACT</name>
<comment type="subunit">
    <text evidence="5">Part of the 50S ribosomal subunit; part of the 5S rRNA/L5/L18/L25 subcomplex. Contacts the 5S rRNA. Binds to the 5S rRNA independently of L5 and L18.</text>
</comment>
<evidence type="ECO:0000256" key="3">
    <source>
        <dbReference type="ARBA" id="ARBA00022980"/>
    </source>
</evidence>
<dbReference type="InterPro" id="IPR037121">
    <property type="entry name" value="Ribosomal_bL25_C"/>
</dbReference>
<dbReference type="Proteomes" id="UP000187464">
    <property type="component" value="Chromosome I"/>
</dbReference>
<comment type="function">
    <text evidence="5">This is one of the proteins that binds to the 5S RNA in the ribosome where it forms part of the central protuberance.</text>
</comment>
<dbReference type="InterPro" id="IPR020930">
    <property type="entry name" value="Ribosomal_uL5_bac-type"/>
</dbReference>
<evidence type="ECO:0000256" key="4">
    <source>
        <dbReference type="ARBA" id="ARBA00023274"/>
    </source>
</evidence>
<dbReference type="EMBL" id="LT605205">
    <property type="protein sequence ID" value="SCD22074.1"/>
    <property type="molecule type" value="Genomic_DNA"/>
</dbReference>
<dbReference type="Pfam" id="PF14693">
    <property type="entry name" value="Ribosomal_TL5_C"/>
    <property type="match status" value="1"/>
</dbReference>